<dbReference type="Gene3D" id="3.40.50.300">
    <property type="entry name" value="P-loop containing nucleotide triphosphate hydrolases"/>
    <property type="match status" value="1"/>
</dbReference>
<evidence type="ECO:0000259" key="4">
    <source>
        <dbReference type="Pfam" id="PF00931"/>
    </source>
</evidence>
<gene>
    <name evidence="7" type="ORF">O6P43_005380</name>
</gene>
<evidence type="ECO:0000313" key="8">
    <source>
        <dbReference type="Proteomes" id="UP001163823"/>
    </source>
</evidence>
<dbReference type="InterPro" id="IPR058546">
    <property type="entry name" value="RPS4B/Roq1-like_LRR"/>
</dbReference>
<dbReference type="KEGG" id="qsa:O6P43_005380"/>
<dbReference type="GO" id="GO:0006952">
    <property type="term" value="P:defense response"/>
    <property type="evidence" value="ECO:0007669"/>
    <property type="project" value="InterPro"/>
</dbReference>
<dbReference type="SUPFAM" id="SSF52540">
    <property type="entry name" value="P-loop containing nucleoside triphosphate hydrolases"/>
    <property type="match status" value="1"/>
</dbReference>
<dbReference type="InterPro" id="IPR027417">
    <property type="entry name" value="P-loop_NTPase"/>
</dbReference>
<evidence type="ECO:0000256" key="1">
    <source>
        <dbReference type="ARBA" id="ARBA00022614"/>
    </source>
</evidence>
<keyword evidence="8" id="KW-1185">Reference proteome</keyword>
<organism evidence="7 8">
    <name type="scientific">Quillaja saponaria</name>
    <name type="common">Soap bark tree</name>
    <dbReference type="NCBI Taxonomy" id="32244"/>
    <lineage>
        <taxon>Eukaryota</taxon>
        <taxon>Viridiplantae</taxon>
        <taxon>Streptophyta</taxon>
        <taxon>Embryophyta</taxon>
        <taxon>Tracheophyta</taxon>
        <taxon>Spermatophyta</taxon>
        <taxon>Magnoliopsida</taxon>
        <taxon>eudicotyledons</taxon>
        <taxon>Gunneridae</taxon>
        <taxon>Pentapetalae</taxon>
        <taxon>rosids</taxon>
        <taxon>fabids</taxon>
        <taxon>Fabales</taxon>
        <taxon>Quillajaceae</taxon>
        <taxon>Quillaja</taxon>
    </lineage>
</organism>
<evidence type="ECO:0000256" key="2">
    <source>
        <dbReference type="ARBA" id="ARBA00022737"/>
    </source>
</evidence>
<dbReference type="InterPro" id="IPR002182">
    <property type="entry name" value="NB-ARC"/>
</dbReference>
<keyword evidence="1" id="KW-0433">Leucine-rich repeat</keyword>
<keyword evidence="3" id="KW-0611">Plant defense</keyword>
<reference evidence="7" key="1">
    <citation type="journal article" date="2023" name="Science">
        <title>Elucidation of the pathway for biosynthesis of saponin adjuvants from the soapbark tree.</title>
        <authorList>
            <person name="Reed J."/>
            <person name="Orme A."/>
            <person name="El-Demerdash A."/>
            <person name="Owen C."/>
            <person name="Martin L.B.B."/>
            <person name="Misra R.C."/>
            <person name="Kikuchi S."/>
            <person name="Rejzek M."/>
            <person name="Martin A.C."/>
            <person name="Harkess A."/>
            <person name="Leebens-Mack J."/>
            <person name="Louveau T."/>
            <person name="Stephenson M.J."/>
            <person name="Osbourn A."/>
        </authorList>
    </citation>
    <scope>NUCLEOTIDE SEQUENCE</scope>
    <source>
        <strain evidence="7">S10</strain>
    </source>
</reference>
<proteinExistence type="predicted"/>
<protein>
    <submittedName>
        <fullName evidence="7">TMV resistance protein N-like</fullName>
    </submittedName>
</protein>
<name>A0AAD7VH12_QUISA</name>
<dbReference type="Gene3D" id="3.80.10.10">
    <property type="entry name" value="Ribonuclease Inhibitor"/>
    <property type="match status" value="1"/>
</dbReference>
<sequence length="664" mass="75015">MSLLLGVGFDDIRMVGIHGIGGMGKTTLAKAVYNLISDKFQGASFLANVRENSSRQYGLVKLQERLLFELLGEKKLKLGNVDRGGQYNKGSAVQEKSSFVCYAEGLPLALTILGSVLCGRNILQWESALDKYKKTPNRKVQDILKISYDGLEDNERAIFLYIACFFKGEVLAYVLKALNACDLHPHFGIAVLLDKSLITTDEKYRLWMHDLIQDMGKEIVRQESPLDPSKRSSHCQFLTKVPDVSGIPNLEQLILDDCTSLMEIHESLGSLDKLIYLGAERCTEIRSLPSDLKLTSLGCITLNGCSRLENFPDLSGKMENLKIIDMEETAIQELPFWIGNLTSLQELILKCCSNLKDLPSSMENRMTGFFYCEVQVYINGHKAWNKEQSFVSMMSDHVWLYHPQDLRDLDTYLLHDQNHVELSCEIVDASEKREVTVNWCGVYGYKQDKDVKDQNLILYTSSDPQISCAASDVVHDSLDTIQFSRKTCDDCCNYDGGLEIECYPLRSNMRICDIAHEQLQEHSISIQQPLIEGSKCKASIKGIDSTMGGNDAKKSSKETPLSPQLMHIETWDPMVLECEVAYRENHQLLCEQNKWGGRLSRDNLKPQWFLVQLRSRQTKSTLLWRLLELSVTSSALDTSHQFIGANRLNQGAQGDERANEKGEN</sequence>
<dbReference type="PRINTS" id="PR00364">
    <property type="entry name" value="DISEASERSIST"/>
</dbReference>
<dbReference type="AlphaFoldDB" id="A0AAD7VH12"/>
<accession>A0AAD7VH12</accession>
<feature type="domain" description="Disease resistance protein RPS4B/Roq1-like leucine-rich repeats" evidence="6">
    <location>
        <begin position="294"/>
        <end position="362"/>
    </location>
</feature>
<dbReference type="Pfam" id="PF23282">
    <property type="entry name" value="WHD_ROQ1"/>
    <property type="match status" value="1"/>
</dbReference>
<dbReference type="Pfam" id="PF00931">
    <property type="entry name" value="NB-ARC"/>
    <property type="match status" value="1"/>
</dbReference>
<dbReference type="PANTHER" id="PTHR11017:SF570">
    <property type="entry name" value="DISEASE RESISTANCE PROTEIN (TIR-NBS CLASS)-RELATED"/>
    <property type="match status" value="1"/>
</dbReference>
<dbReference type="SUPFAM" id="SSF52058">
    <property type="entry name" value="L domain-like"/>
    <property type="match status" value="1"/>
</dbReference>
<evidence type="ECO:0000259" key="6">
    <source>
        <dbReference type="Pfam" id="PF23286"/>
    </source>
</evidence>
<dbReference type="InterPro" id="IPR044974">
    <property type="entry name" value="Disease_R_plants"/>
</dbReference>
<dbReference type="Pfam" id="PF23286">
    <property type="entry name" value="LRR_13"/>
    <property type="match status" value="1"/>
</dbReference>
<feature type="domain" description="Disease resistance protein Roq1-like winged-helix" evidence="5">
    <location>
        <begin position="152"/>
        <end position="224"/>
    </location>
</feature>
<dbReference type="PANTHER" id="PTHR11017">
    <property type="entry name" value="LEUCINE-RICH REPEAT-CONTAINING PROTEIN"/>
    <property type="match status" value="1"/>
</dbReference>
<dbReference type="InterPro" id="IPR032675">
    <property type="entry name" value="LRR_dom_sf"/>
</dbReference>
<dbReference type="InterPro" id="IPR058192">
    <property type="entry name" value="WHD_ROQ1-like"/>
</dbReference>
<dbReference type="Proteomes" id="UP001163823">
    <property type="component" value="Chromosome 3"/>
</dbReference>
<keyword evidence="2" id="KW-0677">Repeat</keyword>
<feature type="domain" description="NB-ARC" evidence="4">
    <location>
        <begin position="10"/>
        <end position="71"/>
    </location>
</feature>
<evidence type="ECO:0000313" key="7">
    <source>
        <dbReference type="EMBL" id="KAJ7975458.1"/>
    </source>
</evidence>
<evidence type="ECO:0000259" key="5">
    <source>
        <dbReference type="Pfam" id="PF23282"/>
    </source>
</evidence>
<comment type="caution">
    <text evidence="7">The sequence shown here is derived from an EMBL/GenBank/DDBJ whole genome shotgun (WGS) entry which is preliminary data.</text>
</comment>
<dbReference type="EMBL" id="JARAOO010000003">
    <property type="protein sequence ID" value="KAJ7975458.1"/>
    <property type="molecule type" value="Genomic_DNA"/>
</dbReference>
<evidence type="ECO:0000256" key="3">
    <source>
        <dbReference type="ARBA" id="ARBA00022821"/>
    </source>
</evidence>